<gene>
    <name evidence="11" type="ORF">HMPREF0661_04840</name>
</gene>
<dbReference type="PANTHER" id="PTHR30625">
    <property type="entry name" value="PROTEIN TOLQ"/>
    <property type="match status" value="1"/>
</dbReference>
<dbReference type="InterPro" id="IPR050790">
    <property type="entry name" value="ExbB/TolQ_transport"/>
</dbReference>
<evidence type="ECO:0000313" key="11">
    <source>
        <dbReference type="EMBL" id="KGF50493.1"/>
    </source>
</evidence>
<keyword evidence="11" id="KW-0966">Cell projection</keyword>
<evidence type="ECO:0000256" key="1">
    <source>
        <dbReference type="ARBA" id="ARBA00004651"/>
    </source>
</evidence>
<accession>A0A096ATT9</accession>
<feature type="transmembrane region" description="Helical" evidence="9">
    <location>
        <begin position="228"/>
        <end position="249"/>
    </location>
</feature>
<keyword evidence="7 9" id="KW-0472">Membrane</keyword>
<keyword evidence="4 9" id="KW-0812">Transmembrane</keyword>
<organism evidence="11 12">
    <name type="scientific">Prevotella melaninogenica DNF00666</name>
    <dbReference type="NCBI Taxonomy" id="1401073"/>
    <lineage>
        <taxon>Bacteria</taxon>
        <taxon>Pseudomonadati</taxon>
        <taxon>Bacteroidota</taxon>
        <taxon>Bacteroidia</taxon>
        <taxon>Bacteroidales</taxon>
        <taxon>Prevotellaceae</taxon>
        <taxon>Prevotella</taxon>
    </lineage>
</organism>
<evidence type="ECO:0000256" key="8">
    <source>
        <dbReference type="RuleBase" id="RU004057"/>
    </source>
</evidence>
<sequence length="279" mass="29602">MATTQQKPAPQKKSEGFTGVRGAFWIIVVCAVVAFTLFYTWFGNPMHFQDGAARENPADVWGTIFKGGVVVPVIHTLLLTVLAMSIERWMALKTAFGKGALPKFVANIKSALNANDLAKANQLCDQQKGSVANVVKASLNAYKDMETGANANLKKAQKVAKIQQAHEEATQLEMPTLTMNLPIIATLVTLGTLTGLLGTVTGMIKSFSALAAGGGADSAALSAGISEALINTAFGIATSWCAVVSYGYYSNKVDKLTFALDEVGYSIAQTYEVNHTDEA</sequence>
<keyword evidence="3" id="KW-1003">Cell membrane</keyword>
<keyword evidence="11" id="KW-0969">Cilium</keyword>
<comment type="subcellular location">
    <subcellularLocation>
        <location evidence="1">Cell membrane</location>
        <topology evidence="1">Multi-pass membrane protein</topology>
    </subcellularLocation>
    <subcellularLocation>
        <location evidence="8">Membrane</location>
        <topology evidence="8">Multi-pass membrane protein</topology>
    </subcellularLocation>
</comment>
<dbReference type="Pfam" id="PF01618">
    <property type="entry name" value="MotA_ExbB"/>
    <property type="match status" value="1"/>
</dbReference>
<evidence type="ECO:0000256" key="4">
    <source>
        <dbReference type="ARBA" id="ARBA00022692"/>
    </source>
</evidence>
<evidence type="ECO:0000256" key="5">
    <source>
        <dbReference type="ARBA" id="ARBA00022927"/>
    </source>
</evidence>
<name>A0A096ATT9_9BACT</name>
<comment type="caution">
    <text evidence="11">The sequence shown here is derived from an EMBL/GenBank/DDBJ whole genome shotgun (WGS) entry which is preliminary data.</text>
</comment>
<evidence type="ECO:0000256" key="2">
    <source>
        <dbReference type="ARBA" id="ARBA00022448"/>
    </source>
</evidence>
<evidence type="ECO:0000259" key="10">
    <source>
        <dbReference type="Pfam" id="PF01618"/>
    </source>
</evidence>
<keyword evidence="5 8" id="KW-0653">Protein transport</keyword>
<dbReference type="InterPro" id="IPR002898">
    <property type="entry name" value="MotA_ExbB_proton_chnl"/>
</dbReference>
<keyword evidence="2 8" id="KW-0813">Transport</keyword>
<protein>
    <submittedName>
        <fullName evidence="11">Flagellar motor protein MotA</fullName>
    </submittedName>
</protein>
<dbReference type="GO" id="GO:0017038">
    <property type="term" value="P:protein import"/>
    <property type="evidence" value="ECO:0007669"/>
    <property type="project" value="TreeGrafter"/>
</dbReference>
<reference evidence="11 12" key="1">
    <citation type="submission" date="2014-07" db="EMBL/GenBank/DDBJ databases">
        <authorList>
            <person name="McCorrison J."/>
            <person name="Sanka R."/>
            <person name="Torralba M."/>
            <person name="Gillis M."/>
            <person name="Haft D.H."/>
            <person name="Methe B."/>
            <person name="Sutton G."/>
            <person name="Nelson K.E."/>
        </authorList>
    </citation>
    <scope>NUCLEOTIDE SEQUENCE [LARGE SCALE GENOMIC DNA]</scope>
    <source>
        <strain evidence="11 12">DNF00666</strain>
    </source>
</reference>
<feature type="transmembrane region" description="Helical" evidence="9">
    <location>
        <begin position="22"/>
        <end position="42"/>
    </location>
</feature>
<keyword evidence="11" id="KW-0282">Flagellum</keyword>
<comment type="similarity">
    <text evidence="8">Belongs to the exbB/tolQ family.</text>
</comment>
<dbReference type="RefSeq" id="WP_036863781.1">
    <property type="nucleotide sequence ID" value="NZ_JRNS01000259.1"/>
</dbReference>
<evidence type="ECO:0000256" key="7">
    <source>
        <dbReference type="ARBA" id="ARBA00023136"/>
    </source>
</evidence>
<feature type="transmembrane region" description="Helical" evidence="9">
    <location>
        <begin position="62"/>
        <end position="84"/>
    </location>
</feature>
<feature type="transmembrane region" description="Helical" evidence="9">
    <location>
        <begin position="181"/>
        <end position="204"/>
    </location>
</feature>
<evidence type="ECO:0000256" key="3">
    <source>
        <dbReference type="ARBA" id="ARBA00022475"/>
    </source>
</evidence>
<dbReference type="Proteomes" id="UP000029578">
    <property type="component" value="Unassembled WGS sequence"/>
</dbReference>
<dbReference type="AlphaFoldDB" id="A0A096ATT9"/>
<evidence type="ECO:0000256" key="9">
    <source>
        <dbReference type="SAM" id="Phobius"/>
    </source>
</evidence>
<evidence type="ECO:0000256" key="6">
    <source>
        <dbReference type="ARBA" id="ARBA00022989"/>
    </source>
</evidence>
<keyword evidence="6 9" id="KW-1133">Transmembrane helix</keyword>
<proteinExistence type="inferred from homology"/>
<evidence type="ECO:0000313" key="12">
    <source>
        <dbReference type="Proteomes" id="UP000029578"/>
    </source>
</evidence>
<dbReference type="GO" id="GO:0005886">
    <property type="term" value="C:plasma membrane"/>
    <property type="evidence" value="ECO:0007669"/>
    <property type="project" value="UniProtKB-SubCell"/>
</dbReference>
<feature type="domain" description="MotA/TolQ/ExbB proton channel" evidence="10">
    <location>
        <begin position="150"/>
        <end position="258"/>
    </location>
</feature>
<dbReference type="EMBL" id="JRNS01000259">
    <property type="protein sequence ID" value="KGF50493.1"/>
    <property type="molecule type" value="Genomic_DNA"/>
</dbReference>
<dbReference type="PANTHER" id="PTHR30625:SF15">
    <property type="entry name" value="BIOPOLYMER TRANSPORT PROTEIN EXBB"/>
    <property type="match status" value="1"/>
</dbReference>